<evidence type="ECO:0000313" key="1">
    <source>
        <dbReference type="EMBL" id="QGM99372.1"/>
    </source>
</evidence>
<dbReference type="SUPFAM" id="SSF48452">
    <property type="entry name" value="TPR-like"/>
    <property type="match status" value="1"/>
</dbReference>
<evidence type="ECO:0008006" key="3">
    <source>
        <dbReference type="Google" id="ProtNLM"/>
    </source>
</evidence>
<reference evidence="1 2" key="1">
    <citation type="submission" date="2019-09" db="EMBL/GenBank/DDBJ databases">
        <title>Isolation and complete genome sequencing of Methylocystis species.</title>
        <authorList>
            <person name="Rumah B.L."/>
            <person name="Stead C.E."/>
            <person name="Stevens B.C."/>
            <person name="Minton N.P."/>
            <person name="Grosse-Honebrink A."/>
            <person name="Zhang Y."/>
        </authorList>
    </citation>
    <scope>NUCLEOTIDE SEQUENCE [LARGE SCALE GENOMIC DNA]</scope>
    <source>
        <strain evidence="1 2">BRCS2</strain>
    </source>
</reference>
<dbReference type="AlphaFoldDB" id="A0A6B8MC60"/>
<dbReference type="RefSeq" id="WP_016919570.1">
    <property type="nucleotide sequence ID" value="NZ_CP044331.1"/>
</dbReference>
<accession>A0A6B8MC60</accession>
<name>A0A6B8MC60_9HYPH</name>
<dbReference type="Gene3D" id="1.25.40.10">
    <property type="entry name" value="Tetratricopeptide repeat domain"/>
    <property type="match status" value="1"/>
</dbReference>
<dbReference type="InterPro" id="IPR011990">
    <property type="entry name" value="TPR-like_helical_dom_sf"/>
</dbReference>
<gene>
    <name evidence="1" type="ORF">F7D14_19055</name>
</gene>
<dbReference type="EMBL" id="CP044331">
    <property type="protein sequence ID" value="QGM99372.1"/>
    <property type="molecule type" value="Genomic_DNA"/>
</dbReference>
<dbReference type="Pfam" id="PF13181">
    <property type="entry name" value="TPR_8"/>
    <property type="match status" value="1"/>
</dbReference>
<dbReference type="KEGG" id="mpar:F7D14_19055"/>
<dbReference type="Proteomes" id="UP000422569">
    <property type="component" value="Chromosome"/>
</dbReference>
<organism evidence="1 2">
    <name type="scientific">Methylocystis parvus</name>
    <dbReference type="NCBI Taxonomy" id="134"/>
    <lineage>
        <taxon>Bacteria</taxon>
        <taxon>Pseudomonadati</taxon>
        <taxon>Pseudomonadota</taxon>
        <taxon>Alphaproteobacteria</taxon>
        <taxon>Hyphomicrobiales</taxon>
        <taxon>Methylocystaceae</taxon>
        <taxon>Methylocystis</taxon>
    </lineage>
</organism>
<protein>
    <recommendedName>
        <fullName evidence="3">Tetratricopeptide repeat protein</fullName>
    </recommendedName>
</protein>
<dbReference type="InterPro" id="IPR019734">
    <property type="entry name" value="TPR_rpt"/>
</dbReference>
<sequence length="178" mass="19847">MTRDAAVQNGVAAEQDFLASVILGEGLPEEADRLLRAAALSYDQDDLALQYLMEARSLAPDHPATLIGLYRFFFYKGRLEECLDVAETCLTRAAIDNSLPLDWREVSAGDAAFGDYEAVLPRFFMFSLKGYAYLNMRLGDYDASREAIDKLLQLDPADKIGATVLREVLERRGLEDVD</sequence>
<proteinExistence type="predicted"/>
<keyword evidence="2" id="KW-1185">Reference proteome</keyword>
<evidence type="ECO:0000313" key="2">
    <source>
        <dbReference type="Proteomes" id="UP000422569"/>
    </source>
</evidence>